<evidence type="ECO:0000313" key="1">
    <source>
        <dbReference type="EMBL" id="OQB40929.1"/>
    </source>
</evidence>
<organism evidence="1">
    <name type="scientific">candidate division CPR1 bacterium ADurb.Bin160</name>
    <dbReference type="NCBI Taxonomy" id="1852826"/>
    <lineage>
        <taxon>Bacteria</taxon>
        <taxon>candidate division CPR1</taxon>
    </lineage>
</organism>
<dbReference type="EMBL" id="MWDB01000028">
    <property type="protein sequence ID" value="OQB40929.1"/>
    <property type="molecule type" value="Genomic_DNA"/>
</dbReference>
<name>A0A1V5ZL37_9BACT</name>
<protein>
    <submittedName>
        <fullName evidence="1">Uncharacterized protein</fullName>
    </submittedName>
</protein>
<sequence>MCVSSCHATASISDLFNLFKIHLEKTIHQFLTFHQVAKAFKLSSSIIHIFGVASHLEIHKFSTIL</sequence>
<gene>
    <name evidence="1" type="ORF">BWY04_01144</name>
</gene>
<proteinExistence type="predicted"/>
<accession>A0A1V5ZL37</accession>
<dbReference type="Proteomes" id="UP000485621">
    <property type="component" value="Unassembled WGS sequence"/>
</dbReference>
<reference evidence="1" key="1">
    <citation type="submission" date="2017-02" db="EMBL/GenBank/DDBJ databases">
        <title>Delving into the versatile metabolic prowess of the omnipresent phylum Bacteroidetes.</title>
        <authorList>
            <person name="Nobu M.K."/>
            <person name="Mei R."/>
            <person name="Narihiro T."/>
            <person name="Kuroda K."/>
            <person name="Liu W.-T."/>
        </authorList>
    </citation>
    <scope>NUCLEOTIDE SEQUENCE</scope>
    <source>
        <strain evidence="1">ADurb.Bin160</strain>
    </source>
</reference>
<comment type="caution">
    <text evidence="1">The sequence shown here is derived from an EMBL/GenBank/DDBJ whole genome shotgun (WGS) entry which is preliminary data.</text>
</comment>
<dbReference type="AlphaFoldDB" id="A0A1V5ZL37"/>